<accession>A0A2R6NVB5</accession>
<dbReference type="OrthoDB" id="5061070at2759"/>
<dbReference type="GO" id="GO:0008017">
    <property type="term" value="F:microtubule binding"/>
    <property type="evidence" value="ECO:0007669"/>
    <property type="project" value="TreeGrafter"/>
</dbReference>
<dbReference type="InterPro" id="IPR003130">
    <property type="entry name" value="GED"/>
</dbReference>
<dbReference type="InterPro" id="IPR020850">
    <property type="entry name" value="GED_dom"/>
</dbReference>
<proteinExistence type="predicted"/>
<dbReference type="CDD" id="cd08771">
    <property type="entry name" value="DLP_1"/>
    <property type="match status" value="1"/>
</dbReference>
<dbReference type="Pfam" id="PF02212">
    <property type="entry name" value="GED"/>
    <property type="match status" value="1"/>
</dbReference>
<dbReference type="PROSITE" id="PS51388">
    <property type="entry name" value="GED"/>
    <property type="match status" value="1"/>
</dbReference>
<reference evidence="6 7" key="1">
    <citation type="submission" date="2018-02" db="EMBL/GenBank/DDBJ databases">
        <title>Genome sequence of the basidiomycete white-rot fungus Phlebia centrifuga.</title>
        <authorList>
            <person name="Granchi Z."/>
            <person name="Peng M."/>
            <person name="de Vries R.P."/>
            <person name="Hilden K."/>
            <person name="Makela M.R."/>
            <person name="Grigoriev I."/>
            <person name="Riley R."/>
        </authorList>
    </citation>
    <scope>NUCLEOTIDE SEQUENCE [LARGE SCALE GENOMIC DNA]</scope>
    <source>
        <strain evidence="6 7">FBCC195</strain>
    </source>
</reference>
<dbReference type="GO" id="GO:0031623">
    <property type="term" value="P:receptor internalization"/>
    <property type="evidence" value="ECO:0007669"/>
    <property type="project" value="TreeGrafter"/>
</dbReference>
<evidence type="ECO:0000313" key="7">
    <source>
        <dbReference type="Proteomes" id="UP000186601"/>
    </source>
</evidence>
<evidence type="ECO:0000256" key="1">
    <source>
        <dbReference type="ARBA" id="ARBA00022741"/>
    </source>
</evidence>
<dbReference type="PANTHER" id="PTHR11566:SF131">
    <property type="entry name" value="GTPASE, PUTATIVE (AFU_ORTHOLOGUE AFUA_6G07630)-RELATED"/>
    <property type="match status" value="1"/>
</dbReference>
<dbReference type="STRING" id="98765.A0A2R6NVB5"/>
<dbReference type="InterPro" id="IPR030381">
    <property type="entry name" value="G_DYNAMIN_dom"/>
</dbReference>
<dbReference type="InterPro" id="IPR022812">
    <property type="entry name" value="Dynamin"/>
</dbReference>
<keyword evidence="7" id="KW-1185">Reference proteome</keyword>
<dbReference type="Gene3D" id="1.20.120.1240">
    <property type="entry name" value="Dynamin, middle domain"/>
    <property type="match status" value="1"/>
</dbReference>
<feature type="region of interest" description="Disordered" evidence="3">
    <location>
        <begin position="568"/>
        <end position="625"/>
    </location>
</feature>
<dbReference type="PANTHER" id="PTHR11566">
    <property type="entry name" value="DYNAMIN"/>
    <property type="match status" value="1"/>
</dbReference>
<dbReference type="InterPro" id="IPR045063">
    <property type="entry name" value="Dynamin_N"/>
</dbReference>
<dbReference type="InterPro" id="IPR000375">
    <property type="entry name" value="Dynamin_stalk"/>
</dbReference>
<evidence type="ECO:0000259" key="4">
    <source>
        <dbReference type="PROSITE" id="PS51388"/>
    </source>
</evidence>
<dbReference type="Proteomes" id="UP000186601">
    <property type="component" value="Unassembled WGS sequence"/>
</dbReference>
<feature type="domain" description="Dynamin-type G" evidence="5">
    <location>
        <begin position="15"/>
        <end position="320"/>
    </location>
</feature>
<dbReference type="GO" id="GO:0005886">
    <property type="term" value="C:plasma membrane"/>
    <property type="evidence" value="ECO:0007669"/>
    <property type="project" value="TreeGrafter"/>
</dbReference>
<evidence type="ECO:0000313" key="6">
    <source>
        <dbReference type="EMBL" id="PSR77457.1"/>
    </source>
</evidence>
<dbReference type="InterPro" id="IPR027417">
    <property type="entry name" value="P-loop_NTPase"/>
</dbReference>
<feature type="domain" description="GED" evidence="4">
    <location>
        <begin position="657"/>
        <end position="755"/>
    </location>
</feature>
<dbReference type="PRINTS" id="PR00195">
    <property type="entry name" value="DYNAMIN"/>
</dbReference>
<organism evidence="6 7">
    <name type="scientific">Hermanssonia centrifuga</name>
    <dbReference type="NCBI Taxonomy" id="98765"/>
    <lineage>
        <taxon>Eukaryota</taxon>
        <taxon>Fungi</taxon>
        <taxon>Dikarya</taxon>
        <taxon>Basidiomycota</taxon>
        <taxon>Agaricomycotina</taxon>
        <taxon>Agaricomycetes</taxon>
        <taxon>Polyporales</taxon>
        <taxon>Meruliaceae</taxon>
        <taxon>Hermanssonia</taxon>
    </lineage>
</organism>
<dbReference type="GO" id="GO:0005525">
    <property type="term" value="F:GTP binding"/>
    <property type="evidence" value="ECO:0007669"/>
    <property type="project" value="InterPro"/>
</dbReference>
<dbReference type="Pfam" id="PF00350">
    <property type="entry name" value="Dynamin_N"/>
    <property type="match status" value="1"/>
</dbReference>
<evidence type="ECO:0000256" key="3">
    <source>
        <dbReference type="SAM" id="MobiDB-lite"/>
    </source>
</evidence>
<sequence>MRKAPTYLFPRANAVIDLPRITVIGNQSAGKSSLVEGISGINVPRDAGTCTRCPIECRLASSSEPWSGQVHIRREFDTQGRRLDVVGEEPFGPLLTDKQDVEGMIRRAQAALLNPGVEQSTFLHMSEDELKVLENELKFSRNTVCLDLTGPELADLAFVDLPGIVANADDDTVRLVEDLVVSNIKGNCLILVTLPMSDDIENQKAARLAKQEDPSGIRTIGVLTKPDTLAHGATHSRELWLEVIKGHRFPLHHGYYCTRQPDDDERARGITTAQARAAEKDYFTSIPPWSTLSEQHRLGKNNLVSALSRLFAQRADDAVPKIQGEVTQQLQACKDELERLPPKITDPHSYVLTLVTEFCSEVKLHVAGGARASSLIQANHQTYASFKGDIRGSAPPFLPFATASVFLVPANVSPYLRLEEEEKESTTINPSPFGVRYMYLDDVREHIRKSRARELPNNVPYFAKVALIEDFQAPWKADSQKCFNAIFKAFEKSLLQLINTRFQRYDHLRANVTHAVEDLLRLKQDQTWAKVNDILTLEKLAYTQNSHDLQLIKDKHMALYKAARAKSKKSGEALPKQTKTTADNSGDFGTPTGSKAPTFSFAPRPPPISSPPLAHQGADTNETEKQNTALSALAALGIHVTSTDLGKLHGPDTYEEELEMMAEVRAYFQIAYKPAFFQRVIDYVPMTIDANFLFALADSLQAFLIEKLGLGSQTSAMRCATYLSEDPSIVARRNELNSKKARLIAIQNELFNFGL</sequence>
<gene>
    <name evidence="6" type="ORF">PHLCEN_2v7888</name>
</gene>
<dbReference type="AlphaFoldDB" id="A0A2R6NVB5"/>
<dbReference type="InterPro" id="IPR001401">
    <property type="entry name" value="Dynamin_GTPase"/>
</dbReference>
<protein>
    <submittedName>
        <fullName evidence="6">Uncharacterized protein</fullName>
    </submittedName>
</protein>
<dbReference type="EMBL" id="MLYV02000794">
    <property type="protein sequence ID" value="PSR77457.1"/>
    <property type="molecule type" value="Genomic_DNA"/>
</dbReference>
<name>A0A2R6NVB5_9APHY</name>
<evidence type="ECO:0000259" key="5">
    <source>
        <dbReference type="PROSITE" id="PS51718"/>
    </source>
</evidence>
<dbReference type="GO" id="GO:0003924">
    <property type="term" value="F:GTPase activity"/>
    <property type="evidence" value="ECO:0007669"/>
    <property type="project" value="InterPro"/>
</dbReference>
<dbReference type="GO" id="GO:0005874">
    <property type="term" value="C:microtubule"/>
    <property type="evidence" value="ECO:0007669"/>
    <property type="project" value="TreeGrafter"/>
</dbReference>
<keyword evidence="1" id="KW-0547">Nucleotide-binding</keyword>
<evidence type="ECO:0000256" key="2">
    <source>
        <dbReference type="ARBA" id="ARBA00023134"/>
    </source>
</evidence>
<dbReference type="GO" id="GO:0005737">
    <property type="term" value="C:cytoplasm"/>
    <property type="evidence" value="ECO:0007669"/>
    <property type="project" value="TreeGrafter"/>
</dbReference>
<keyword evidence="2" id="KW-0342">GTP-binding</keyword>
<dbReference type="SMART" id="SM00053">
    <property type="entry name" value="DYNc"/>
    <property type="match status" value="1"/>
</dbReference>
<dbReference type="Pfam" id="PF01031">
    <property type="entry name" value="Dynamin_M"/>
    <property type="match status" value="2"/>
</dbReference>
<dbReference type="SUPFAM" id="SSF52540">
    <property type="entry name" value="P-loop containing nucleoside triphosphate hydrolases"/>
    <property type="match status" value="1"/>
</dbReference>
<dbReference type="Gene3D" id="3.40.50.300">
    <property type="entry name" value="P-loop containing nucleotide triphosphate hydrolases"/>
    <property type="match status" value="1"/>
</dbReference>
<comment type="caution">
    <text evidence="6">The sequence shown here is derived from an EMBL/GenBank/DDBJ whole genome shotgun (WGS) entry which is preliminary data.</text>
</comment>
<dbReference type="PROSITE" id="PS51718">
    <property type="entry name" value="G_DYNAMIN_2"/>
    <property type="match status" value="1"/>
</dbReference>